<evidence type="ECO:0000256" key="5">
    <source>
        <dbReference type="ARBA" id="ARBA00023163"/>
    </source>
</evidence>
<dbReference type="SUPFAM" id="SSF46785">
    <property type="entry name" value="Winged helix' DNA-binding domain"/>
    <property type="match status" value="1"/>
</dbReference>
<name>A0A1M7TXT4_9BRAD</name>
<comment type="similarity">
    <text evidence="2">Belongs to the LysR transcriptional regulatory family.</text>
</comment>
<gene>
    <name evidence="7" type="ORF">SAMN05444170_2970</name>
</gene>
<dbReference type="InterPro" id="IPR036390">
    <property type="entry name" value="WH_DNA-bd_sf"/>
</dbReference>
<dbReference type="AlphaFoldDB" id="A0A1M7TXT4"/>
<evidence type="ECO:0000259" key="6">
    <source>
        <dbReference type="PROSITE" id="PS50931"/>
    </source>
</evidence>
<dbReference type="RefSeq" id="WP_072818654.1">
    <property type="nucleotide sequence ID" value="NZ_LT670849.1"/>
</dbReference>
<dbReference type="SUPFAM" id="SSF53850">
    <property type="entry name" value="Periplasmic binding protein-like II"/>
    <property type="match status" value="1"/>
</dbReference>
<keyword evidence="4" id="KW-0238">DNA-binding</keyword>
<comment type="function">
    <text evidence="1">NodD regulates the expression of the nodABCFE genes which encode other nodulation proteins. NodD is also a negative regulator of its own expression. Binds flavonoids as inducers.</text>
</comment>
<proteinExistence type="inferred from homology"/>
<dbReference type="GO" id="GO:0003700">
    <property type="term" value="F:DNA-binding transcription factor activity"/>
    <property type="evidence" value="ECO:0007669"/>
    <property type="project" value="InterPro"/>
</dbReference>
<evidence type="ECO:0000313" key="7">
    <source>
        <dbReference type="EMBL" id="SHN75485.1"/>
    </source>
</evidence>
<dbReference type="InterPro" id="IPR000847">
    <property type="entry name" value="LysR_HTH_N"/>
</dbReference>
<dbReference type="OrthoDB" id="9786526at2"/>
<dbReference type="EMBL" id="LT670849">
    <property type="protein sequence ID" value="SHN75485.1"/>
    <property type="molecule type" value="Genomic_DNA"/>
</dbReference>
<reference evidence="8" key="1">
    <citation type="submission" date="2016-11" db="EMBL/GenBank/DDBJ databases">
        <authorList>
            <person name="Varghese N."/>
            <person name="Submissions S."/>
        </authorList>
    </citation>
    <scope>NUCLEOTIDE SEQUENCE [LARGE SCALE GENOMIC DNA]</scope>
    <source>
        <strain evidence="8">GAS401</strain>
    </source>
</reference>
<dbReference type="InterPro" id="IPR058163">
    <property type="entry name" value="LysR-type_TF_proteobact-type"/>
</dbReference>
<keyword evidence="5" id="KW-0804">Transcription</keyword>
<evidence type="ECO:0000256" key="3">
    <source>
        <dbReference type="ARBA" id="ARBA00023015"/>
    </source>
</evidence>
<dbReference type="InterPro" id="IPR005119">
    <property type="entry name" value="LysR_subst-bd"/>
</dbReference>
<dbReference type="InterPro" id="IPR036388">
    <property type="entry name" value="WH-like_DNA-bd_sf"/>
</dbReference>
<dbReference type="CDD" id="cd08422">
    <property type="entry name" value="PBP2_CrgA_like"/>
    <property type="match status" value="1"/>
</dbReference>
<sequence length="307" mass="32845">MDLVGTLEVLVRVVETGSFSAVARERGLTQAAVARQISQLEQHFGVRLFHRTTRKLSLTDDGQMLLGLARPVLEGVEGIEAALGRQSASPIGLVRVGINVTAGRFLAERLPSLLAEHPGLKVELVLADRFGDMIEDRLDMALRVGEITDASLVTRPAGTVALLAVAAPSYIERFGRPSTPAGLAVHTCIIHDVGPGSDVWTFVTPQGPQGFQVSGGLLANDARAVHGAARAGYGIARLSPLEAFDDLRSGELVRVLSNFQSPGIPINLVYSSRRHLAPRTRLVLDFTLDQVRHVQAMVAASDATRDS</sequence>
<organism evidence="7 8">
    <name type="scientific">Bradyrhizobium erythrophlei</name>
    <dbReference type="NCBI Taxonomy" id="1437360"/>
    <lineage>
        <taxon>Bacteria</taxon>
        <taxon>Pseudomonadati</taxon>
        <taxon>Pseudomonadota</taxon>
        <taxon>Alphaproteobacteria</taxon>
        <taxon>Hyphomicrobiales</taxon>
        <taxon>Nitrobacteraceae</taxon>
        <taxon>Bradyrhizobium</taxon>
    </lineage>
</organism>
<dbReference type="Proteomes" id="UP000184096">
    <property type="component" value="Chromosome I"/>
</dbReference>
<evidence type="ECO:0000256" key="2">
    <source>
        <dbReference type="ARBA" id="ARBA00009437"/>
    </source>
</evidence>
<dbReference type="Pfam" id="PF03466">
    <property type="entry name" value="LysR_substrate"/>
    <property type="match status" value="1"/>
</dbReference>
<dbReference type="Gene3D" id="3.40.190.290">
    <property type="match status" value="1"/>
</dbReference>
<dbReference type="PANTHER" id="PTHR30537">
    <property type="entry name" value="HTH-TYPE TRANSCRIPTIONAL REGULATOR"/>
    <property type="match status" value="1"/>
</dbReference>
<dbReference type="GO" id="GO:0003677">
    <property type="term" value="F:DNA binding"/>
    <property type="evidence" value="ECO:0007669"/>
    <property type="project" value="UniProtKB-KW"/>
</dbReference>
<dbReference type="PANTHER" id="PTHR30537:SF5">
    <property type="entry name" value="HTH-TYPE TRANSCRIPTIONAL ACTIVATOR TTDR-RELATED"/>
    <property type="match status" value="1"/>
</dbReference>
<protein>
    <submittedName>
        <fullName evidence="7">Transcriptional regulator, LysR family</fullName>
    </submittedName>
</protein>
<dbReference type="PROSITE" id="PS50931">
    <property type="entry name" value="HTH_LYSR"/>
    <property type="match status" value="1"/>
</dbReference>
<dbReference type="Pfam" id="PF00126">
    <property type="entry name" value="HTH_1"/>
    <property type="match status" value="1"/>
</dbReference>
<evidence type="ECO:0000256" key="4">
    <source>
        <dbReference type="ARBA" id="ARBA00023125"/>
    </source>
</evidence>
<accession>A0A1M7TXT4</accession>
<evidence type="ECO:0000313" key="8">
    <source>
        <dbReference type="Proteomes" id="UP000184096"/>
    </source>
</evidence>
<evidence type="ECO:0000256" key="1">
    <source>
        <dbReference type="ARBA" id="ARBA00003502"/>
    </source>
</evidence>
<keyword evidence="8" id="KW-1185">Reference proteome</keyword>
<dbReference type="PRINTS" id="PR00039">
    <property type="entry name" value="HTHLYSR"/>
</dbReference>
<feature type="domain" description="HTH lysR-type" evidence="6">
    <location>
        <begin position="1"/>
        <end position="59"/>
    </location>
</feature>
<dbReference type="FunFam" id="1.10.10.10:FF:000001">
    <property type="entry name" value="LysR family transcriptional regulator"/>
    <property type="match status" value="1"/>
</dbReference>
<dbReference type="Gene3D" id="1.10.10.10">
    <property type="entry name" value="Winged helix-like DNA-binding domain superfamily/Winged helix DNA-binding domain"/>
    <property type="match status" value="1"/>
</dbReference>
<keyword evidence="3" id="KW-0805">Transcription regulation</keyword>